<accession>A0ABW4SZC5</accession>
<dbReference type="InterPro" id="IPR036388">
    <property type="entry name" value="WH-like_DNA-bd_sf"/>
</dbReference>
<feature type="domain" description="Transposase IS30-like HTH" evidence="2">
    <location>
        <begin position="5"/>
        <end position="45"/>
    </location>
</feature>
<dbReference type="EMBL" id="JBHUFV010000034">
    <property type="protein sequence ID" value="MFD1934509.1"/>
    <property type="molecule type" value="Genomic_DNA"/>
</dbReference>
<dbReference type="Gene3D" id="1.10.10.10">
    <property type="entry name" value="Winged helix-like DNA-binding domain superfamily/Winged helix DNA-binding domain"/>
    <property type="match status" value="1"/>
</dbReference>
<protein>
    <submittedName>
        <fullName evidence="3">Helix-turn-helix domain-containing protein</fullName>
    </submittedName>
</protein>
<evidence type="ECO:0000313" key="4">
    <source>
        <dbReference type="Proteomes" id="UP001597368"/>
    </source>
</evidence>
<reference evidence="4" key="1">
    <citation type="journal article" date="2019" name="Int. J. Syst. Evol. Microbiol.">
        <title>The Global Catalogue of Microorganisms (GCM) 10K type strain sequencing project: providing services to taxonomists for standard genome sequencing and annotation.</title>
        <authorList>
            <consortium name="The Broad Institute Genomics Platform"/>
            <consortium name="The Broad Institute Genome Sequencing Center for Infectious Disease"/>
            <person name="Wu L."/>
            <person name="Ma J."/>
        </authorList>
    </citation>
    <scope>NUCLEOTIDE SEQUENCE [LARGE SCALE GENOMIC DNA]</scope>
    <source>
        <strain evidence="4">ICMP 6774ER</strain>
    </source>
</reference>
<dbReference type="Proteomes" id="UP001597368">
    <property type="component" value="Unassembled WGS sequence"/>
</dbReference>
<evidence type="ECO:0000313" key="3">
    <source>
        <dbReference type="EMBL" id="MFD1934509.1"/>
    </source>
</evidence>
<dbReference type="PANTHER" id="PTHR10948">
    <property type="entry name" value="TRANSPOSASE"/>
    <property type="match status" value="1"/>
</dbReference>
<evidence type="ECO:0000256" key="1">
    <source>
        <dbReference type="SAM" id="MobiDB-lite"/>
    </source>
</evidence>
<sequence>MPGGRLTHDDRRQIAIWMVEGLGYAEIARRLGRPTSTISREVARNSAPGGYLADRAQQAAGQRARRRRPIHAKESPADGRPAEFGAPPARA</sequence>
<evidence type="ECO:0000259" key="2">
    <source>
        <dbReference type="Pfam" id="PF13936"/>
    </source>
</evidence>
<feature type="compositionally biased region" description="Basic and acidic residues" evidence="1">
    <location>
        <begin position="71"/>
        <end position="81"/>
    </location>
</feature>
<dbReference type="PANTHER" id="PTHR10948:SF23">
    <property type="entry name" value="TRANSPOSASE INSI FOR INSERTION SEQUENCE ELEMENT IS30A-RELATED"/>
    <property type="match status" value="1"/>
</dbReference>
<organism evidence="3 4">
    <name type="scientific">Nonomuraea mangrovi</name>
    <dbReference type="NCBI Taxonomy" id="2316207"/>
    <lineage>
        <taxon>Bacteria</taxon>
        <taxon>Bacillati</taxon>
        <taxon>Actinomycetota</taxon>
        <taxon>Actinomycetes</taxon>
        <taxon>Streptosporangiales</taxon>
        <taxon>Streptosporangiaceae</taxon>
        <taxon>Nonomuraea</taxon>
    </lineage>
</organism>
<dbReference type="RefSeq" id="WP_379574594.1">
    <property type="nucleotide sequence ID" value="NZ_JBHUFV010000034.1"/>
</dbReference>
<dbReference type="InterPro" id="IPR025246">
    <property type="entry name" value="IS30-like_HTH"/>
</dbReference>
<gene>
    <name evidence="3" type="ORF">ACFSKW_23860</name>
</gene>
<dbReference type="Pfam" id="PF13936">
    <property type="entry name" value="HTH_38"/>
    <property type="match status" value="1"/>
</dbReference>
<comment type="caution">
    <text evidence="3">The sequence shown here is derived from an EMBL/GenBank/DDBJ whole genome shotgun (WGS) entry which is preliminary data.</text>
</comment>
<name>A0ABW4SZC5_9ACTN</name>
<dbReference type="InterPro" id="IPR051917">
    <property type="entry name" value="Transposase-Integrase"/>
</dbReference>
<feature type="region of interest" description="Disordered" evidence="1">
    <location>
        <begin position="44"/>
        <end position="91"/>
    </location>
</feature>
<keyword evidence="4" id="KW-1185">Reference proteome</keyword>
<feature type="compositionally biased region" description="Low complexity" evidence="1">
    <location>
        <begin position="53"/>
        <end position="62"/>
    </location>
</feature>
<proteinExistence type="predicted"/>